<evidence type="ECO:0000256" key="4">
    <source>
        <dbReference type="PROSITE-ProRule" id="PRU00094"/>
    </source>
</evidence>
<keyword evidence="2 4" id="KW-0863">Zinc-finger</keyword>
<feature type="domain" description="GATA-type" evidence="6">
    <location>
        <begin position="253"/>
        <end position="308"/>
    </location>
</feature>
<feature type="region of interest" description="Disordered" evidence="5">
    <location>
        <begin position="148"/>
        <end position="193"/>
    </location>
</feature>
<gene>
    <name evidence="7" type="ORF">FOB60_001704</name>
</gene>
<dbReference type="InterPro" id="IPR000679">
    <property type="entry name" value="Znf_GATA"/>
</dbReference>
<keyword evidence="3" id="KW-0862">Zinc</keyword>
<keyword evidence="1" id="KW-0479">Metal-binding</keyword>
<dbReference type="EMBL" id="JABWAB010000003">
    <property type="protein sequence ID" value="KAF6057149.1"/>
    <property type="molecule type" value="Genomic_DNA"/>
</dbReference>
<feature type="compositionally biased region" description="Low complexity" evidence="5">
    <location>
        <begin position="148"/>
        <end position="182"/>
    </location>
</feature>
<sequence length="432" mass="47060">MSATTTATAAAPTTTMSTASVKLPSIHELTGKSTREFNNKHLQGNALASPRSFANVNGQPPVLPSLRLNTDFNEPVALKIPPIKPMTPSSVALNNSNSSTPTAPVQSNNSFTKTVSLGSPAINYQEKQQILLSKHEPAVAQAPIVSATTAPQSVSATSTVSSPTYHFQPSHQPQLSQQSQSAPVPPSFQSPIEYNVAQGSPQYHQPLRSFSAPVPQYLPPHVSYYSKPHFAVQHPNNHGLQMGHPYTITEVVPKTTNKCHRCGTTETPEWRRGPKGVRTLCNACGLFHAKLVKRKGAAVAAEEVLNNRVTKGKNGRRISFRKSVGKMSTMHHHRSESVHELQGLQQHLQHYPAQFAVLHHPHSNSATSPLQQAPLHANSSQAYQIHHQQIQQPPSNANYIPQGYMPLPPPAVPVNPTMHFQSQARAMPLVHQ</sequence>
<dbReference type="PANTHER" id="PTHR45658">
    <property type="entry name" value="GATA TRANSCRIPTION FACTOR"/>
    <property type="match status" value="1"/>
</dbReference>
<dbReference type="PROSITE" id="PS50114">
    <property type="entry name" value="GATA_ZN_FINGER_2"/>
    <property type="match status" value="1"/>
</dbReference>
<dbReference type="GO" id="GO:0006355">
    <property type="term" value="P:regulation of DNA-templated transcription"/>
    <property type="evidence" value="ECO:0007669"/>
    <property type="project" value="InterPro"/>
</dbReference>
<accession>A0A8X7NMD3</accession>
<dbReference type="InterPro" id="IPR051140">
    <property type="entry name" value="GATA_TF"/>
</dbReference>
<comment type="caution">
    <text evidence="7">The sequence shown here is derived from an EMBL/GenBank/DDBJ whole genome shotgun (WGS) entry which is preliminary data.</text>
</comment>
<evidence type="ECO:0000256" key="1">
    <source>
        <dbReference type="ARBA" id="ARBA00022723"/>
    </source>
</evidence>
<evidence type="ECO:0000313" key="8">
    <source>
        <dbReference type="Proteomes" id="UP000590412"/>
    </source>
</evidence>
<evidence type="ECO:0000259" key="6">
    <source>
        <dbReference type="PROSITE" id="PS50114"/>
    </source>
</evidence>
<dbReference type="CDD" id="cd00202">
    <property type="entry name" value="ZnF_GATA"/>
    <property type="match status" value="1"/>
</dbReference>
<evidence type="ECO:0000256" key="5">
    <source>
        <dbReference type="SAM" id="MobiDB-lite"/>
    </source>
</evidence>
<feature type="region of interest" description="Disordered" evidence="5">
    <location>
        <begin position="89"/>
        <end position="111"/>
    </location>
</feature>
<protein>
    <submittedName>
        <fullName evidence="7">GATA zinc finger family protein</fullName>
    </submittedName>
</protein>
<dbReference type="Gene3D" id="3.30.50.10">
    <property type="entry name" value="Erythroid Transcription Factor GATA-1, subunit A"/>
    <property type="match status" value="1"/>
</dbReference>
<proteinExistence type="predicted"/>
<name>A0A8X7NMD3_CANPA</name>
<evidence type="ECO:0000256" key="3">
    <source>
        <dbReference type="ARBA" id="ARBA00022833"/>
    </source>
</evidence>
<reference evidence="7" key="1">
    <citation type="submission" date="2020-03" db="EMBL/GenBank/DDBJ databases">
        <title>FDA dAtabase for Regulatory Grade micrObial Sequences (FDA-ARGOS): Supporting development and validation of Infectious Disease Dx tests.</title>
        <authorList>
            <person name="Campos J."/>
            <person name="Goldberg B."/>
            <person name="Tallon L."/>
            <person name="Sadzewicz L."/>
            <person name="Vavikolanu K."/>
            <person name="Mehta A."/>
            <person name="Aluvathingal J."/>
            <person name="Nadendla S."/>
            <person name="Nandy P."/>
            <person name="Geyer C."/>
            <person name="Yan Y."/>
            <person name="Sichtig H."/>
        </authorList>
    </citation>
    <scope>NUCLEOTIDE SEQUENCE [LARGE SCALE GENOMIC DNA]</scope>
    <source>
        <strain evidence="7">FDAARGOS_652</strain>
    </source>
</reference>
<dbReference type="OrthoDB" id="2162994at2759"/>
<dbReference type="InterPro" id="IPR013088">
    <property type="entry name" value="Znf_NHR/GATA"/>
</dbReference>
<dbReference type="SUPFAM" id="SSF57716">
    <property type="entry name" value="Glucocorticoid receptor-like (DNA-binding domain)"/>
    <property type="match status" value="1"/>
</dbReference>
<evidence type="ECO:0000256" key="2">
    <source>
        <dbReference type="ARBA" id="ARBA00022771"/>
    </source>
</evidence>
<organism evidence="7 8">
    <name type="scientific">Candida parapsilosis</name>
    <name type="common">Yeast</name>
    <dbReference type="NCBI Taxonomy" id="5480"/>
    <lineage>
        <taxon>Eukaryota</taxon>
        <taxon>Fungi</taxon>
        <taxon>Dikarya</taxon>
        <taxon>Ascomycota</taxon>
        <taxon>Saccharomycotina</taxon>
        <taxon>Pichiomycetes</taxon>
        <taxon>Debaryomycetaceae</taxon>
        <taxon>Candida/Lodderomyces clade</taxon>
        <taxon>Candida</taxon>
    </lineage>
</organism>
<dbReference type="Proteomes" id="UP000590412">
    <property type="component" value="Unassembled WGS sequence"/>
</dbReference>
<dbReference type="AlphaFoldDB" id="A0A8X7NMD3"/>
<dbReference type="GO" id="GO:0008270">
    <property type="term" value="F:zinc ion binding"/>
    <property type="evidence" value="ECO:0007669"/>
    <property type="project" value="UniProtKB-KW"/>
</dbReference>
<dbReference type="GO" id="GO:0043565">
    <property type="term" value="F:sequence-specific DNA binding"/>
    <property type="evidence" value="ECO:0007669"/>
    <property type="project" value="InterPro"/>
</dbReference>
<dbReference type="SMART" id="SM00401">
    <property type="entry name" value="ZnF_GATA"/>
    <property type="match status" value="1"/>
</dbReference>
<evidence type="ECO:0000313" key="7">
    <source>
        <dbReference type="EMBL" id="KAF6057149.1"/>
    </source>
</evidence>
<dbReference type="Pfam" id="PF00320">
    <property type="entry name" value="GATA"/>
    <property type="match status" value="1"/>
</dbReference>
<dbReference type="PANTHER" id="PTHR45658:SF132">
    <property type="entry name" value="BIOFILM REGULATOR 1"/>
    <property type="match status" value="1"/>
</dbReference>